<dbReference type="Proteomes" id="UP000053424">
    <property type="component" value="Unassembled WGS sequence"/>
</dbReference>
<gene>
    <name evidence="1" type="ORF">M413DRAFT_13331</name>
</gene>
<accession>A0A0C2Y9H6</accession>
<dbReference type="EMBL" id="KN831796">
    <property type="protein sequence ID" value="KIM37672.1"/>
    <property type="molecule type" value="Genomic_DNA"/>
</dbReference>
<organism evidence="1 2">
    <name type="scientific">Hebeloma cylindrosporum</name>
    <dbReference type="NCBI Taxonomy" id="76867"/>
    <lineage>
        <taxon>Eukaryota</taxon>
        <taxon>Fungi</taxon>
        <taxon>Dikarya</taxon>
        <taxon>Basidiomycota</taxon>
        <taxon>Agaricomycotina</taxon>
        <taxon>Agaricomycetes</taxon>
        <taxon>Agaricomycetidae</taxon>
        <taxon>Agaricales</taxon>
        <taxon>Agaricineae</taxon>
        <taxon>Hymenogastraceae</taxon>
        <taxon>Hebeloma</taxon>
    </lineage>
</organism>
<evidence type="ECO:0000313" key="1">
    <source>
        <dbReference type="EMBL" id="KIM37672.1"/>
    </source>
</evidence>
<reference evidence="1 2" key="1">
    <citation type="submission" date="2014-04" db="EMBL/GenBank/DDBJ databases">
        <authorList>
            <consortium name="DOE Joint Genome Institute"/>
            <person name="Kuo A."/>
            <person name="Gay G."/>
            <person name="Dore J."/>
            <person name="Kohler A."/>
            <person name="Nagy L.G."/>
            <person name="Floudas D."/>
            <person name="Copeland A."/>
            <person name="Barry K.W."/>
            <person name="Cichocki N."/>
            <person name="Veneault-Fourrey C."/>
            <person name="LaButti K."/>
            <person name="Lindquist E.A."/>
            <person name="Lipzen A."/>
            <person name="Lundell T."/>
            <person name="Morin E."/>
            <person name="Murat C."/>
            <person name="Sun H."/>
            <person name="Tunlid A."/>
            <person name="Henrissat B."/>
            <person name="Grigoriev I.V."/>
            <person name="Hibbett D.S."/>
            <person name="Martin F."/>
            <person name="Nordberg H.P."/>
            <person name="Cantor M.N."/>
            <person name="Hua S.X."/>
        </authorList>
    </citation>
    <scope>NUCLEOTIDE SEQUENCE [LARGE SCALE GENOMIC DNA]</scope>
    <source>
        <strain evidence="2">h7</strain>
    </source>
</reference>
<dbReference type="AlphaFoldDB" id="A0A0C2Y9H6"/>
<reference evidence="2" key="2">
    <citation type="submission" date="2015-01" db="EMBL/GenBank/DDBJ databases">
        <title>Evolutionary Origins and Diversification of the Mycorrhizal Mutualists.</title>
        <authorList>
            <consortium name="DOE Joint Genome Institute"/>
            <consortium name="Mycorrhizal Genomics Consortium"/>
            <person name="Kohler A."/>
            <person name="Kuo A."/>
            <person name="Nagy L.G."/>
            <person name="Floudas D."/>
            <person name="Copeland A."/>
            <person name="Barry K.W."/>
            <person name="Cichocki N."/>
            <person name="Veneault-Fourrey C."/>
            <person name="LaButti K."/>
            <person name="Lindquist E.A."/>
            <person name="Lipzen A."/>
            <person name="Lundell T."/>
            <person name="Morin E."/>
            <person name="Murat C."/>
            <person name="Riley R."/>
            <person name="Ohm R."/>
            <person name="Sun H."/>
            <person name="Tunlid A."/>
            <person name="Henrissat B."/>
            <person name="Grigoriev I.V."/>
            <person name="Hibbett D.S."/>
            <person name="Martin F."/>
        </authorList>
    </citation>
    <scope>NUCLEOTIDE SEQUENCE [LARGE SCALE GENOMIC DNA]</scope>
    <source>
        <strain evidence="2">h7</strain>
    </source>
</reference>
<keyword evidence="2" id="KW-1185">Reference proteome</keyword>
<name>A0A0C2Y9H6_HEBCY</name>
<proteinExistence type="predicted"/>
<dbReference type="HOGENOM" id="CLU_1787082_0_0_1"/>
<protein>
    <submittedName>
        <fullName evidence="1">Uncharacterized protein</fullName>
    </submittedName>
</protein>
<evidence type="ECO:0000313" key="2">
    <source>
        <dbReference type="Proteomes" id="UP000053424"/>
    </source>
</evidence>
<sequence>MTNSPLSKRVRWKFPTCSPCLEHSPYPIFGLVVNAAYFALNFTHLDFNVDEGVIKVLANSRRNPGAGFAGEEIRMHLSNPAIHASSSKLFASKRFEVFQERAGSLSLSRRIVGGERTIVRMHPTTVEPSKHYACQQLLPHLTLLL</sequence>